<evidence type="ECO:0000256" key="1">
    <source>
        <dbReference type="ARBA" id="ARBA00003413"/>
    </source>
</evidence>
<sequence length="274" mass="30989">MKTYAIGDVHGCFDTLEQLLQQIPNKSRLVFIGDIVNRGPKSLETIRTVMRMGDRAECLLGNHELHLLAVYAGQRAMSPEDTISEILNAPDCEDIIQWLRNRPLALVDHGFLCVHAATHWSWSVEETLKQASRVEKFIRSDKGLSQIGELFGKQQWSPDLRGKDRLRAVVNVLTRTRYLNADGTMDFKQKLSPADTPVEYIPWFKFPGRKTAKTPVAFGHWSTLGPVTDVPNVFPLDTACLWGGALTARRLGRHRETFSVKAPIYRIPGEKRNL</sequence>
<dbReference type="PANTHER" id="PTHR40942">
    <property type="match status" value="1"/>
</dbReference>
<comment type="similarity">
    <text evidence="2">Belongs to the Ap4A hydrolase family.</text>
</comment>
<dbReference type="GO" id="GO:0008803">
    <property type="term" value="F:bis(5'-nucleosyl)-tetraphosphatase (symmetrical) activity"/>
    <property type="evidence" value="ECO:0007669"/>
    <property type="project" value="UniProtKB-EC"/>
</dbReference>
<evidence type="ECO:0000313" key="11">
    <source>
        <dbReference type="Proteomes" id="UP000462362"/>
    </source>
</evidence>
<evidence type="ECO:0000256" key="3">
    <source>
        <dbReference type="ARBA" id="ARBA00012506"/>
    </source>
</evidence>
<dbReference type="Gene3D" id="3.60.21.10">
    <property type="match status" value="1"/>
</dbReference>
<dbReference type="InterPro" id="IPR029052">
    <property type="entry name" value="Metallo-depent_PP-like"/>
</dbReference>
<organism evidence="10 11">
    <name type="scientific">Parasutterella excrementihominis</name>
    <dbReference type="NCBI Taxonomy" id="487175"/>
    <lineage>
        <taxon>Bacteria</taxon>
        <taxon>Pseudomonadati</taxon>
        <taxon>Pseudomonadota</taxon>
        <taxon>Betaproteobacteria</taxon>
        <taxon>Burkholderiales</taxon>
        <taxon>Sutterellaceae</taxon>
        <taxon>Parasutterella</taxon>
    </lineage>
</organism>
<dbReference type="InterPro" id="IPR004843">
    <property type="entry name" value="Calcineurin-like_PHP"/>
</dbReference>
<dbReference type="AlphaFoldDB" id="A0A6I3S321"/>
<comment type="function">
    <text evidence="1">Hydrolyzes diadenosine 5',5'''-P1,P4-tetraphosphate to yield ADP.</text>
</comment>
<evidence type="ECO:0000259" key="9">
    <source>
        <dbReference type="Pfam" id="PF00149"/>
    </source>
</evidence>
<proteinExistence type="inferred from homology"/>
<dbReference type="InterPro" id="IPR004617">
    <property type="entry name" value="ApaH"/>
</dbReference>
<name>A0A6I3S321_9BURK</name>
<protein>
    <recommendedName>
        <fullName evidence="3">bis(5'-nucleosyl)-tetraphosphatase (symmetrical)</fullName>
        <ecNumber evidence="3">3.6.1.41</ecNumber>
    </recommendedName>
    <alternativeName>
        <fullName evidence="6">Ap4A hydrolase</fullName>
    </alternativeName>
    <alternativeName>
        <fullName evidence="5">Diadenosine 5',5'''-P1,P4-tetraphosphate pyrophosphohydrolase</fullName>
    </alternativeName>
    <alternativeName>
        <fullName evidence="7">Diadenosine tetraphosphatase</fullName>
    </alternativeName>
</protein>
<comment type="caution">
    <text evidence="10">The sequence shown here is derived from an EMBL/GenBank/DDBJ whole genome shotgun (WGS) entry which is preliminary data.</text>
</comment>
<dbReference type="RefSeq" id="WP_008810179.1">
    <property type="nucleotide sequence ID" value="NZ_CAKVUT010000023.1"/>
</dbReference>
<dbReference type="Pfam" id="PF00149">
    <property type="entry name" value="Metallophos"/>
    <property type="match status" value="1"/>
</dbReference>
<dbReference type="GeneID" id="43349830"/>
<accession>A0A6I3S321</accession>
<evidence type="ECO:0000256" key="8">
    <source>
        <dbReference type="ARBA" id="ARBA00049417"/>
    </source>
</evidence>
<evidence type="ECO:0000256" key="2">
    <source>
        <dbReference type="ARBA" id="ARBA00005419"/>
    </source>
</evidence>
<evidence type="ECO:0000256" key="6">
    <source>
        <dbReference type="ARBA" id="ARBA00032248"/>
    </source>
</evidence>
<dbReference type="PIRSF" id="PIRSF000903">
    <property type="entry name" value="B5n-ttraPtase_sm"/>
    <property type="match status" value="1"/>
</dbReference>
<evidence type="ECO:0000256" key="5">
    <source>
        <dbReference type="ARBA" id="ARBA00031248"/>
    </source>
</evidence>
<dbReference type="EC" id="3.6.1.41" evidence="3"/>
<dbReference type="Proteomes" id="UP000462362">
    <property type="component" value="Unassembled WGS sequence"/>
</dbReference>
<evidence type="ECO:0000256" key="7">
    <source>
        <dbReference type="ARBA" id="ARBA00033210"/>
    </source>
</evidence>
<dbReference type="SUPFAM" id="SSF56300">
    <property type="entry name" value="Metallo-dependent phosphatases"/>
    <property type="match status" value="1"/>
</dbReference>
<feature type="domain" description="Calcineurin-like phosphoesterase" evidence="9">
    <location>
        <begin position="1"/>
        <end position="134"/>
    </location>
</feature>
<dbReference type="EMBL" id="WNCL01000003">
    <property type="protein sequence ID" value="MTU42369.1"/>
    <property type="molecule type" value="Genomic_DNA"/>
</dbReference>
<reference evidence="10 11" key="1">
    <citation type="journal article" date="2019" name="Nat. Med.">
        <title>A library of human gut bacterial isolates paired with longitudinal multiomics data enables mechanistic microbiome research.</title>
        <authorList>
            <person name="Poyet M."/>
            <person name="Groussin M."/>
            <person name="Gibbons S.M."/>
            <person name="Avila-Pacheco J."/>
            <person name="Jiang X."/>
            <person name="Kearney S.M."/>
            <person name="Perrotta A.R."/>
            <person name="Berdy B."/>
            <person name="Zhao S."/>
            <person name="Lieberman T.D."/>
            <person name="Swanson P.K."/>
            <person name="Smith M."/>
            <person name="Roesemann S."/>
            <person name="Alexander J.E."/>
            <person name="Rich S.A."/>
            <person name="Livny J."/>
            <person name="Vlamakis H."/>
            <person name="Clish C."/>
            <person name="Bullock K."/>
            <person name="Deik A."/>
            <person name="Scott J."/>
            <person name="Pierce K.A."/>
            <person name="Xavier R.J."/>
            <person name="Alm E.J."/>
        </authorList>
    </citation>
    <scope>NUCLEOTIDE SEQUENCE [LARGE SCALE GENOMIC DNA]</scope>
    <source>
        <strain evidence="10 11">BIOML-A2</strain>
    </source>
</reference>
<keyword evidence="4 10" id="KW-0378">Hydrolase</keyword>
<dbReference type="NCBIfam" id="NF001204">
    <property type="entry name" value="PRK00166.1"/>
    <property type="match status" value="1"/>
</dbReference>
<gene>
    <name evidence="10" type="ORF">GMD42_01780</name>
</gene>
<evidence type="ECO:0000313" key="10">
    <source>
        <dbReference type="EMBL" id="MTU42369.1"/>
    </source>
</evidence>
<comment type="catalytic activity">
    <reaction evidence="8">
        <text>P(1),P(4)-bis(5'-adenosyl) tetraphosphate + H2O = 2 ADP + 2 H(+)</text>
        <dbReference type="Rhea" id="RHEA:24252"/>
        <dbReference type="ChEBI" id="CHEBI:15377"/>
        <dbReference type="ChEBI" id="CHEBI:15378"/>
        <dbReference type="ChEBI" id="CHEBI:58141"/>
        <dbReference type="ChEBI" id="CHEBI:456216"/>
        <dbReference type="EC" id="3.6.1.41"/>
    </reaction>
</comment>
<evidence type="ECO:0000256" key="4">
    <source>
        <dbReference type="ARBA" id="ARBA00022801"/>
    </source>
</evidence>
<dbReference type="PANTHER" id="PTHR40942:SF4">
    <property type="entry name" value="CYTOCHROME C5"/>
    <property type="match status" value="1"/>
</dbReference>